<comment type="caution">
    <text evidence="1">The sequence shown here is derived from an EMBL/GenBank/DDBJ whole genome shotgun (WGS) entry which is preliminary data.</text>
</comment>
<evidence type="ECO:0000313" key="2">
    <source>
        <dbReference type="Proteomes" id="UP001632038"/>
    </source>
</evidence>
<reference evidence="2" key="1">
    <citation type="journal article" date="2024" name="IScience">
        <title>Strigolactones Initiate the Formation of Haustorium-like Structures in Castilleja.</title>
        <authorList>
            <person name="Buerger M."/>
            <person name="Peterson D."/>
            <person name="Chory J."/>
        </authorList>
    </citation>
    <scope>NUCLEOTIDE SEQUENCE [LARGE SCALE GENOMIC DNA]</scope>
</reference>
<sequence length="187" mass="20601">MLPFINPTSIHPLPRPPLVAFPGLSPSFTSFRCRAVGDNTFPSSWLISTADSITVGDGSSGNTVSGVASSSKKTKINAKEKWSRDRESYFDDDDVLPLPMTYPNSSPVSPEKIDERLKCDPITEDCKPMVYEWTGKCRSCQGSGFVSYYNKRGKETICKCIPCQGIGYVQNITARNNIDVMEDLDNG</sequence>
<protein>
    <recommendedName>
        <fullName evidence="3">Protein disulfide-isomerase</fullName>
    </recommendedName>
</protein>
<dbReference type="Proteomes" id="UP001632038">
    <property type="component" value="Unassembled WGS sequence"/>
</dbReference>
<dbReference type="AlphaFoldDB" id="A0ABD3BUM3"/>
<dbReference type="PANTHER" id="PTHR36035:SF1">
    <property type="entry name" value="PROTEIN DISULFIDE-ISOMERASE SCO2"/>
    <property type="match status" value="1"/>
</dbReference>
<proteinExistence type="predicted"/>
<gene>
    <name evidence="1" type="ORF">CASFOL_036070</name>
</gene>
<keyword evidence="2" id="KW-1185">Reference proteome</keyword>
<dbReference type="PANTHER" id="PTHR36035">
    <property type="entry name" value="PROTEIN DISULFIDE-ISOMERASE SCO2"/>
    <property type="match status" value="1"/>
</dbReference>
<name>A0ABD3BUM3_9LAMI</name>
<accession>A0ABD3BUM3</accession>
<organism evidence="1 2">
    <name type="scientific">Castilleja foliolosa</name>
    <dbReference type="NCBI Taxonomy" id="1961234"/>
    <lineage>
        <taxon>Eukaryota</taxon>
        <taxon>Viridiplantae</taxon>
        <taxon>Streptophyta</taxon>
        <taxon>Embryophyta</taxon>
        <taxon>Tracheophyta</taxon>
        <taxon>Spermatophyta</taxon>
        <taxon>Magnoliopsida</taxon>
        <taxon>eudicotyledons</taxon>
        <taxon>Gunneridae</taxon>
        <taxon>Pentapetalae</taxon>
        <taxon>asterids</taxon>
        <taxon>lamiids</taxon>
        <taxon>Lamiales</taxon>
        <taxon>Orobanchaceae</taxon>
        <taxon>Pedicularideae</taxon>
        <taxon>Castillejinae</taxon>
        <taxon>Castilleja</taxon>
    </lineage>
</organism>
<dbReference type="InterPro" id="IPR037477">
    <property type="entry name" value="SCO2"/>
</dbReference>
<dbReference type="EMBL" id="JAVIJP010000066">
    <property type="protein sequence ID" value="KAL3621158.1"/>
    <property type="molecule type" value="Genomic_DNA"/>
</dbReference>
<evidence type="ECO:0008006" key="3">
    <source>
        <dbReference type="Google" id="ProtNLM"/>
    </source>
</evidence>
<evidence type="ECO:0000313" key="1">
    <source>
        <dbReference type="EMBL" id="KAL3621158.1"/>
    </source>
</evidence>